<evidence type="ECO:0000256" key="3">
    <source>
        <dbReference type="SAM" id="MobiDB-lite"/>
    </source>
</evidence>
<reference evidence="5" key="1">
    <citation type="submission" date="2022-01" db="EMBL/GenBank/DDBJ databases">
        <authorList>
            <person name="King R."/>
        </authorList>
    </citation>
    <scope>NUCLEOTIDE SEQUENCE</scope>
</reference>
<organism evidence="5 6">
    <name type="scientific">Nezara viridula</name>
    <name type="common">Southern green stink bug</name>
    <name type="synonym">Cimex viridulus</name>
    <dbReference type="NCBI Taxonomy" id="85310"/>
    <lineage>
        <taxon>Eukaryota</taxon>
        <taxon>Metazoa</taxon>
        <taxon>Ecdysozoa</taxon>
        <taxon>Arthropoda</taxon>
        <taxon>Hexapoda</taxon>
        <taxon>Insecta</taxon>
        <taxon>Pterygota</taxon>
        <taxon>Neoptera</taxon>
        <taxon>Paraneoptera</taxon>
        <taxon>Hemiptera</taxon>
        <taxon>Heteroptera</taxon>
        <taxon>Panheteroptera</taxon>
        <taxon>Pentatomomorpha</taxon>
        <taxon>Pentatomoidea</taxon>
        <taxon>Pentatomidae</taxon>
        <taxon>Pentatominae</taxon>
        <taxon>Nezara</taxon>
    </lineage>
</organism>
<dbReference type="GO" id="GO:0006406">
    <property type="term" value="P:mRNA export from nucleus"/>
    <property type="evidence" value="ECO:0007669"/>
    <property type="project" value="TreeGrafter"/>
</dbReference>
<evidence type="ECO:0000256" key="1">
    <source>
        <dbReference type="ARBA" id="ARBA00022884"/>
    </source>
</evidence>
<dbReference type="InterPro" id="IPR035979">
    <property type="entry name" value="RBD_domain_sf"/>
</dbReference>
<dbReference type="PANTHER" id="PTHR19965">
    <property type="entry name" value="RNA AND EXPORT FACTOR BINDING PROTEIN"/>
    <property type="match status" value="1"/>
</dbReference>
<dbReference type="EMBL" id="OV725077">
    <property type="protein sequence ID" value="CAH1392340.1"/>
    <property type="molecule type" value="Genomic_DNA"/>
</dbReference>
<evidence type="ECO:0000259" key="4">
    <source>
        <dbReference type="PROSITE" id="PS50102"/>
    </source>
</evidence>
<dbReference type="Proteomes" id="UP001152798">
    <property type="component" value="Chromosome 1"/>
</dbReference>
<dbReference type="PANTHER" id="PTHR19965:SF82">
    <property type="entry name" value="THO COMPLEX SUBUNIT 4"/>
    <property type="match status" value="1"/>
</dbReference>
<dbReference type="InterPro" id="IPR000504">
    <property type="entry name" value="RRM_dom"/>
</dbReference>
<dbReference type="InterPro" id="IPR012677">
    <property type="entry name" value="Nucleotide-bd_a/b_plait_sf"/>
</dbReference>
<feature type="compositionally biased region" description="Acidic residues" evidence="3">
    <location>
        <begin position="57"/>
        <end position="72"/>
    </location>
</feature>
<name>A0A9P0H3B0_NEZVI</name>
<dbReference type="SMART" id="SM00360">
    <property type="entry name" value="RRM"/>
    <property type="match status" value="1"/>
</dbReference>
<feature type="domain" description="RRM" evidence="4">
    <location>
        <begin position="121"/>
        <end position="198"/>
    </location>
</feature>
<dbReference type="GO" id="GO:0003729">
    <property type="term" value="F:mRNA binding"/>
    <property type="evidence" value="ECO:0007669"/>
    <property type="project" value="TreeGrafter"/>
</dbReference>
<gene>
    <name evidence="5" type="ORF">NEZAVI_LOCUS3183</name>
</gene>
<keyword evidence="6" id="KW-1185">Reference proteome</keyword>
<feature type="region of interest" description="Disordered" evidence="3">
    <location>
        <begin position="20"/>
        <end position="80"/>
    </location>
</feature>
<accession>A0A9P0H3B0</accession>
<dbReference type="Pfam" id="PF00076">
    <property type="entry name" value="RRM_1"/>
    <property type="match status" value="1"/>
</dbReference>
<dbReference type="AlphaFoldDB" id="A0A9P0H3B0"/>
<keyword evidence="1 2" id="KW-0694">RNA-binding</keyword>
<sequence>MADPLEMSLDEYIRKKQIRVRDPMRMGRMQQGSPISYRSRGDSGWGRRQMGRKWRYDDDEEEEDGFDEDEMDDSRWQTGRHNRRNNFGLHNSENRRWLLEAARRQEAAAREQDNIQVQGESKLFIYNLHSDVSNNDLKELFSVLGTVKEVTVHYDRLGRSTGSADLVYEKRSNALRAIREYNGMPLDGLQMKIELLRSAEELGIPRTGSQRQKAMAKYRRER</sequence>
<evidence type="ECO:0000313" key="6">
    <source>
        <dbReference type="Proteomes" id="UP001152798"/>
    </source>
</evidence>
<proteinExistence type="predicted"/>
<protein>
    <recommendedName>
        <fullName evidence="4">RRM domain-containing protein</fullName>
    </recommendedName>
</protein>
<evidence type="ECO:0000256" key="2">
    <source>
        <dbReference type="PROSITE-ProRule" id="PRU00176"/>
    </source>
</evidence>
<dbReference type="GO" id="GO:0005634">
    <property type="term" value="C:nucleus"/>
    <property type="evidence" value="ECO:0007669"/>
    <property type="project" value="TreeGrafter"/>
</dbReference>
<dbReference type="PROSITE" id="PS50102">
    <property type="entry name" value="RRM"/>
    <property type="match status" value="1"/>
</dbReference>
<evidence type="ECO:0000313" key="5">
    <source>
        <dbReference type="EMBL" id="CAH1392340.1"/>
    </source>
</evidence>
<dbReference type="InterPro" id="IPR051229">
    <property type="entry name" value="ALYREF_mRNA_export"/>
</dbReference>
<dbReference type="OrthoDB" id="6615050at2759"/>
<dbReference type="Gene3D" id="3.30.70.330">
    <property type="match status" value="1"/>
</dbReference>
<dbReference type="SUPFAM" id="SSF54928">
    <property type="entry name" value="RNA-binding domain, RBD"/>
    <property type="match status" value="1"/>
</dbReference>